<dbReference type="PROSITE" id="PS50088">
    <property type="entry name" value="ANK_REPEAT"/>
    <property type="match status" value="1"/>
</dbReference>
<feature type="compositionally biased region" description="Acidic residues" evidence="2">
    <location>
        <begin position="193"/>
        <end position="218"/>
    </location>
</feature>
<evidence type="ECO:0000256" key="1">
    <source>
        <dbReference type="PROSITE-ProRule" id="PRU00023"/>
    </source>
</evidence>
<organism evidence="3 4">
    <name type="scientific">Tritrichomonas foetus</name>
    <dbReference type="NCBI Taxonomy" id="1144522"/>
    <lineage>
        <taxon>Eukaryota</taxon>
        <taxon>Metamonada</taxon>
        <taxon>Parabasalia</taxon>
        <taxon>Tritrichomonadida</taxon>
        <taxon>Tritrichomonadidae</taxon>
        <taxon>Tritrichomonas</taxon>
    </lineage>
</organism>
<dbReference type="SUPFAM" id="SSF48403">
    <property type="entry name" value="Ankyrin repeat"/>
    <property type="match status" value="1"/>
</dbReference>
<dbReference type="Pfam" id="PF13637">
    <property type="entry name" value="Ank_4"/>
    <property type="match status" value="1"/>
</dbReference>
<dbReference type="PANTHER" id="PTHR24159:SF5">
    <property type="entry name" value="ANK_REP_REGION DOMAIN-CONTAINING PROTEIN"/>
    <property type="match status" value="1"/>
</dbReference>
<sequence>MIRRNPNEERLAAFIKKDRIDDFSKLFCETNFQVDHKFSRLILFSEPFLRFSPPLLSVAAFYKAINIFRYLVANGADLNAKDDQQTPVVNFAVYGGDFQILQLIDENSISFAGTLFIAAERGFDAIFKWIYFYKNENLHARRNDGTTILHAASKSNNLPLIKFILEAVQDDLDIKDVFQLLQDLRDNKFNEYYEYDESESENENDSDNDSESESDSFY</sequence>
<feature type="repeat" description="ANK" evidence="1">
    <location>
        <begin position="56"/>
        <end position="83"/>
    </location>
</feature>
<keyword evidence="1" id="KW-0040">ANK repeat</keyword>
<protein>
    <submittedName>
        <fullName evidence="3">Ankyrin repeat protein</fullName>
    </submittedName>
</protein>
<comment type="caution">
    <text evidence="3">The sequence shown here is derived from an EMBL/GenBank/DDBJ whole genome shotgun (WGS) entry which is preliminary data.</text>
</comment>
<accession>A0A1J4JMC5</accession>
<dbReference type="VEuPathDB" id="TrichDB:TRFO_33598"/>
<dbReference type="Proteomes" id="UP000179807">
    <property type="component" value="Unassembled WGS sequence"/>
</dbReference>
<dbReference type="InterPro" id="IPR036770">
    <property type="entry name" value="Ankyrin_rpt-contain_sf"/>
</dbReference>
<evidence type="ECO:0000313" key="4">
    <source>
        <dbReference type="Proteomes" id="UP000179807"/>
    </source>
</evidence>
<evidence type="ECO:0000256" key="2">
    <source>
        <dbReference type="SAM" id="MobiDB-lite"/>
    </source>
</evidence>
<reference evidence="3" key="1">
    <citation type="submission" date="2016-10" db="EMBL/GenBank/DDBJ databases">
        <authorList>
            <person name="Benchimol M."/>
            <person name="Almeida L.G."/>
            <person name="Vasconcelos A.T."/>
            <person name="Perreira-Neves A."/>
            <person name="Rosa I.A."/>
            <person name="Tasca T."/>
            <person name="Bogo M.R."/>
            <person name="de Souza W."/>
        </authorList>
    </citation>
    <scope>NUCLEOTIDE SEQUENCE [LARGE SCALE GENOMIC DNA]</scope>
    <source>
        <strain evidence="3">K</strain>
    </source>
</reference>
<dbReference type="PANTHER" id="PTHR24159">
    <property type="match status" value="1"/>
</dbReference>
<dbReference type="Pfam" id="PF00023">
    <property type="entry name" value="Ank"/>
    <property type="match status" value="1"/>
</dbReference>
<dbReference type="RefSeq" id="XP_068352986.1">
    <property type="nucleotide sequence ID" value="XM_068509170.1"/>
</dbReference>
<dbReference type="EMBL" id="MLAK01000983">
    <property type="protein sequence ID" value="OHS99849.1"/>
    <property type="molecule type" value="Genomic_DNA"/>
</dbReference>
<dbReference type="SMART" id="SM00248">
    <property type="entry name" value="ANK"/>
    <property type="match status" value="2"/>
</dbReference>
<dbReference type="AlphaFoldDB" id="A0A1J4JMC5"/>
<name>A0A1J4JMC5_9EUKA</name>
<evidence type="ECO:0000313" key="3">
    <source>
        <dbReference type="EMBL" id="OHS99849.1"/>
    </source>
</evidence>
<dbReference type="Gene3D" id="1.25.40.20">
    <property type="entry name" value="Ankyrin repeat-containing domain"/>
    <property type="match status" value="1"/>
</dbReference>
<dbReference type="GeneID" id="94843874"/>
<feature type="region of interest" description="Disordered" evidence="2">
    <location>
        <begin position="192"/>
        <end position="218"/>
    </location>
</feature>
<proteinExistence type="predicted"/>
<dbReference type="InterPro" id="IPR002110">
    <property type="entry name" value="Ankyrin_rpt"/>
</dbReference>
<gene>
    <name evidence="3" type="ORF">TRFO_33598</name>
</gene>
<keyword evidence="4" id="KW-1185">Reference proteome</keyword>
<dbReference type="OrthoDB" id="10588012at2759"/>